<dbReference type="InterPro" id="IPR032033">
    <property type="entry name" value="Cytochrome_P460"/>
</dbReference>
<dbReference type="Proteomes" id="UP000193827">
    <property type="component" value="Unassembled WGS sequence"/>
</dbReference>
<gene>
    <name evidence="3" type="ORF">PEL8287_02077</name>
</gene>
<evidence type="ECO:0000313" key="3">
    <source>
        <dbReference type="EMBL" id="SLN41527.1"/>
    </source>
</evidence>
<dbReference type="InterPro" id="IPR038142">
    <property type="entry name" value="Cytochrome_P460_sp"/>
</dbReference>
<evidence type="ECO:0000313" key="4">
    <source>
        <dbReference type="Proteomes" id="UP000193827"/>
    </source>
</evidence>
<feature type="chain" id="PRO_5012915607" description="Cytochrome P460 domain-containing protein" evidence="1">
    <location>
        <begin position="24"/>
        <end position="195"/>
    </location>
</feature>
<dbReference type="AlphaFoldDB" id="A0A1Y5SID7"/>
<sequence length="195" mass="21402">MKQPFFTAATLMAGLMFGQTAMAGNCAVDVEDPFDLDEAGIIALYDCMKDKMVESYTKGDNEVAKEYRNWTVSSTRPAVAGPHGNRLLQTFANDIAAEQYLKFAEEGVEMPAGSVLAKESIKISSKKKIGQVGPLFIMTKLEEGGAPDTGDWLYSAVQPNGKPMKFKQSFCHDCHIGWESQDALAYPMEEVRVSN</sequence>
<feature type="signal peptide" evidence="1">
    <location>
        <begin position="1"/>
        <end position="23"/>
    </location>
</feature>
<accession>A0A1Y5SID7</accession>
<evidence type="ECO:0000256" key="1">
    <source>
        <dbReference type="SAM" id="SignalP"/>
    </source>
</evidence>
<dbReference type="EMBL" id="FWFL01000004">
    <property type="protein sequence ID" value="SLN41527.1"/>
    <property type="molecule type" value="Genomic_DNA"/>
</dbReference>
<keyword evidence="4" id="KW-1185">Reference proteome</keyword>
<feature type="domain" description="Cytochrome P460" evidence="2">
    <location>
        <begin position="65"/>
        <end position="183"/>
    </location>
</feature>
<protein>
    <recommendedName>
        <fullName evidence="2">Cytochrome P460 domain-containing protein</fullName>
    </recommendedName>
</protein>
<reference evidence="3 4" key="1">
    <citation type="submission" date="2017-03" db="EMBL/GenBank/DDBJ databases">
        <authorList>
            <person name="Afonso C.L."/>
            <person name="Miller P.J."/>
            <person name="Scott M.A."/>
            <person name="Spackman E."/>
            <person name="Goraichik I."/>
            <person name="Dimitrov K.M."/>
            <person name="Suarez D.L."/>
            <person name="Swayne D.E."/>
        </authorList>
    </citation>
    <scope>NUCLEOTIDE SEQUENCE [LARGE SCALE GENOMIC DNA]</scope>
    <source>
        <strain evidence="3 4">CECT 8287</strain>
    </source>
</reference>
<proteinExistence type="predicted"/>
<evidence type="ECO:0000259" key="2">
    <source>
        <dbReference type="Pfam" id="PF16694"/>
    </source>
</evidence>
<keyword evidence="1" id="KW-0732">Signal</keyword>
<name>A0A1Y5SID7_9RHOB</name>
<organism evidence="3 4">
    <name type="scientific">Roseovarius litorisediminis</name>
    <dbReference type="NCBI Taxonomy" id="1312363"/>
    <lineage>
        <taxon>Bacteria</taxon>
        <taxon>Pseudomonadati</taxon>
        <taxon>Pseudomonadota</taxon>
        <taxon>Alphaproteobacteria</taxon>
        <taxon>Rhodobacterales</taxon>
        <taxon>Roseobacteraceae</taxon>
        <taxon>Roseovarius</taxon>
    </lineage>
</organism>
<dbReference type="Pfam" id="PF16694">
    <property type="entry name" value="Cytochrome_P460"/>
    <property type="match status" value="1"/>
</dbReference>
<dbReference type="CDD" id="cd20716">
    <property type="entry name" value="cyt_P460_fam"/>
    <property type="match status" value="1"/>
</dbReference>
<dbReference type="OrthoDB" id="34396at2"/>
<dbReference type="Gene3D" id="3.50.70.20">
    <property type="entry name" value="Cytochrome P460"/>
    <property type="match status" value="1"/>
</dbReference>
<dbReference type="RefSeq" id="WP_085892277.1">
    <property type="nucleotide sequence ID" value="NZ_FWFL01000004.1"/>
</dbReference>